<dbReference type="Proteomes" id="UP000275078">
    <property type="component" value="Unassembled WGS sequence"/>
</dbReference>
<dbReference type="SUPFAM" id="SSF51430">
    <property type="entry name" value="NAD(P)-linked oxidoreductase"/>
    <property type="match status" value="1"/>
</dbReference>
<dbReference type="GO" id="GO:0005737">
    <property type="term" value="C:cytoplasm"/>
    <property type="evidence" value="ECO:0007669"/>
    <property type="project" value="TreeGrafter"/>
</dbReference>
<dbReference type="EMBL" id="ML119653">
    <property type="protein sequence ID" value="RPA85482.1"/>
    <property type="molecule type" value="Genomic_DNA"/>
</dbReference>
<feature type="domain" description="NADP-dependent oxidoreductase" evidence="2">
    <location>
        <begin position="18"/>
        <end position="312"/>
    </location>
</feature>
<evidence type="ECO:0000313" key="4">
    <source>
        <dbReference type="Proteomes" id="UP000275078"/>
    </source>
</evidence>
<dbReference type="Gene3D" id="3.20.20.100">
    <property type="entry name" value="NADP-dependent oxidoreductase domain"/>
    <property type="match status" value="1"/>
</dbReference>
<organism evidence="3 4">
    <name type="scientific">Ascobolus immersus RN42</name>
    <dbReference type="NCBI Taxonomy" id="1160509"/>
    <lineage>
        <taxon>Eukaryota</taxon>
        <taxon>Fungi</taxon>
        <taxon>Dikarya</taxon>
        <taxon>Ascomycota</taxon>
        <taxon>Pezizomycotina</taxon>
        <taxon>Pezizomycetes</taxon>
        <taxon>Pezizales</taxon>
        <taxon>Ascobolaceae</taxon>
        <taxon>Ascobolus</taxon>
    </lineage>
</organism>
<evidence type="ECO:0000313" key="3">
    <source>
        <dbReference type="EMBL" id="RPA85482.1"/>
    </source>
</evidence>
<dbReference type="InterPro" id="IPR050791">
    <property type="entry name" value="Aldo-Keto_reductase"/>
</dbReference>
<dbReference type="STRING" id="1160509.A0A3N4IH62"/>
<dbReference type="InterPro" id="IPR023210">
    <property type="entry name" value="NADP_OxRdtase_dom"/>
</dbReference>
<evidence type="ECO:0000256" key="1">
    <source>
        <dbReference type="ARBA" id="ARBA00023002"/>
    </source>
</evidence>
<keyword evidence="4" id="KW-1185">Reference proteome</keyword>
<gene>
    <name evidence="3" type="ORF">BJ508DRAFT_411894</name>
</gene>
<proteinExistence type="predicted"/>
<dbReference type="PANTHER" id="PTHR43625:SF40">
    <property type="entry name" value="ALDO-KETO REDUCTASE YAKC [NADP(+)]"/>
    <property type="match status" value="1"/>
</dbReference>
<dbReference type="GO" id="GO:0016491">
    <property type="term" value="F:oxidoreductase activity"/>
    <property type="evidence" value="ECO:0007669"/>
    <property type="project" value="UniProtKB-KW"/>
</dbReference>
<dbReference type="InterPro" id="IPR036812">
    <property type="entry name" value="NAD(P)_OxRdtase_dom_sf"/>
</dbReference>
<name>A0A3N4IH62_ASCIM</name>
<dbReference type="AlphaFoldDB" id="A0A3N4IH62"/>
<accession>A0A3N4IH62</accession>
<reference evidence="3 4" key="1">
    <citation type="journal article" date="2018" name="Nat. Ecol. Evol.">
        <title>Pezizomycetes genomes reveal the molecular basis of ectomycorrhizal truffle lifestyle.</title>
        <authorList>
            <person name="Murat C."/>
            <person name="Payen T."/>
            <person name="Noel B."/>
            <person name="Kuo A."/>
            <person name="Morin E."/>
            <person name="Chen J."/>
            <person name="Kohler A."/>
            <person name="Krizsan K."/>
            <person name="Balestrini R."/>
            <person name="Da Silva C."/>
            <person name="Montanini B."/>
            <person name="Hainaut M."/>
            <person name="Levati E."/>
            <person name="Barry K.W."/>
            <person name="Belfiori B."/>
            <person name="Cichocki N."/>
            <person name="Clum A."/>
            <person name="Dockter R.B."/>
            <person name="Fauchery L."/>
            <person name="Guy J."/>
            <person name="Iotti M."/>
            <person name="Le Tacon F."/>
            <person name="Lindquist E.A."/>
            <person name="Lipzen A."/>
            <person name="Malagnac F."/>
            <person name="Mello A."/>
            <person name="Molinier V."/>
            <person name="Miyauchi S."/>
            <person name="Poulain J."/>
            <person name="Riccioni C."/>
            <person name="Rubini A."/>
            <person name="Sitrit Y."/>
            <person name="Splivallo R."/>
            <person name="Traeger S."/>
            <person name="Wang M."/>
            <person name="Zifcakova L."/>
            <person name="Wipf D."/>
            <person name="Zambonelli A."/>
            <person name="Paolocci F."/>
            <person name="Nowrousian M."/>
            <person name="Ottonello S."/>
            <person name="Baldrian P."/>
            <person name="Spatafora J.W."/>
            <person name="Henrissat B."/>
            <person name="Nagy L.G."/>
            <person name="Aury J.M."/>
            <person name="Wincker P."/>
            <person name="Grigoriev I.V."/>
            <person name="Bonfante P."/>
            <person name="Martin F.M."/>
        </authorList>
    </citation>
    <scope>NUCLEOTIDE SEQUENCE [LARGE SCALE GENOMIC DNA]</scope>
    <source>
        <strain evidence="3 4">RN42</strain>
    </source>
</reference>
<dbReference type="OrthoDB" id="37537at2759"/>
<keyword evidence="1" id="KW-0560">Oxidoreductase</keyword>
<dbReference type="PANTHER" id="PTHR43625">
    <property type="entry name" value="AFLATOXIN B1 ALDEHYDE REDUCTASE"/>
    <property type="match status" value="1"/>
</dbReference>
<dbReference type="Pfam" id="PF00248">
    <property type="entry name" value="Aldo_ket_red"/>
    <property type="match status" value="1"/>
</dbReference>
<sequence>MSLPTAPLGRNGPEVVTVGFGLMGLHVFYGPEKSDEECFAILDRALEIGETFWDTSDLYGGNEAMLGRYFKARPGAREKVFLATKFGAYAPLPDGSTGTRSDPEWARICIDKSLKTLGVEFVDLYYVHRIDKNVPIEDTVEALVEFKNAGKIKHIGLSECSARTIERAHAIHPIAAAQVEYSPFSLDIEDNGVKATCEKLGIAVVAYSPLSRGILTGKIRSRSDLDKNDSRLTMMPRFSEENFDKNVQLVDELQAEADKRGITVGQLALAWLVGQGAFPIPGTTKIERLEENAGAAKVQLSKEDVEYLSKLIREAVPAGSRYAPGVGGPLYEDTVERK</sequence>
<protein>
    <submittedName>
        <fullName evidence="3">Aldo/keto reductase</fullName>
    </submittedName>
</protein>
<evidence type="ECO:0000259" key="2">
    <source>
        <dbReference type="Pfam" id="PF00248"/>
    </source>
</evidence>